<dbReference type="PROSITE" id="PS50297">
    <property type="entry name" value="ANK_REP_REGION"/>
    <property type="match status" value="5"/>
</dbReference>
<dbReference type="PROSITE" id="PS50088">
    <property type="entry name" value="ANK_REPEAT"/>
    <property type="match status" value="6"/>
</dbReference>
<feature type="repeat" description="ANK" evidence="3">
    <location>
        <begin position="1013"/>
        <end position="1045"/>
    </location>
</feature>
<feature type="repeat" description="ANK" evidence="3">
    <location>
        <begin position="1159"/>
        <end position="1192"/>
    </location>
</feature>
<gene>
    <name evidence="5" type="ORF">NA56DRAFT_328014</name>
</gene>
<dbReference type="InterPro" id="IPR029058">
    <property type="entry name" value="AB_hydrolase_fold"/>
</dbReference>
<keyword evidence="1" id="KW-0677">Repeat</keyword>
<dbReference type="Gene3D" id="1.25.40.20">
    <property type="entry name" value="Ankyrin repeat-containing domain"/>
    <property type="match status" value="2"/>
</dbReference>
<dbReference type="InterPro" id="IPR027417">
    <property type="entry name" value="P-loop_NTPase"/>
</dbReference>
<dbReference type="Pfam" id="PF12796">
    <property type="entry name" value="Ank_2"/>
    <property type="match status" value="3"/>
</dbReference>
<dbReference type="InterPro" id="IPR056884">
    <property type="entry name" value="NPHP3-like_N"/>
</dbReference>
<feature type="domain" description="Nephrocystin 3-like N-terminal" evidence="4">
    <location>
        <begin position="318"/>
        <end position="478"/>
    </location>
</feature>
<dbReference type="PANTHER" id="PTHR24123:SF143">
    <property type="entry name" value="INVERSIN"/>
    <property type="match status" value="1"/>
</dbReference>
<dbReference type="PANTHER" id="PTHR24123">
    <property type="entry name" value="ANKYRIN REPEAT-CONTAINING"/>
    <property type="match status" value="1"/>
</dbReference>
<dbReference type="STRING" id="1745343.A0A2J6PPF2"/>
<proteinExistence type="predicted"/>
<dbReference type="Gene3D" id="3.40.50.1820">
    <property type="entry name" value="alpha/beta hydrolase"/>
    <property type="match status" value="1"/>
</dbReference>
<dbReference type="InterPro" id="IPR051165">
    <property type="entry name" value="Multifunctional_ANK_Repeat"/>
</dbReference>
<dbReference type="SUPFAM" id="SSF53474">
    <property type="entry name" value="alpha/beta-Hydrolases"/>
    <property type="match status" value="1"/>
</dbReference>
<feature type="repeat" description="ANK" evidence="3">
    <location>
        <begin position="1231"/>
        <end position="1263"/>
    </location>
</feature>
<evidence type="ECO:0000256" key="1">
    <source>
        <dbReference type="ARBA" id="ARBA00022737"/>
    </source>
</evidence>
<sequence>MATASTTLNNHGLIVIPRCAERGWVAEHGNPTVDIVAIHGLNGKRWSTWTNKKNLKKGETGTMWLQDLLPDKIPQARVMTFGYNADMINNYSTSNVRDHARKLLSLLRDKRDEGEQSRRPIVFICHSLGGIVAKQALRIATNEELYNSISNSTRGIVFMGTPHRGSDLASWGKILAVIAKAAFLRPTKNIKDLENNSSTLMDVSEDFRSIVGKYYIVSFYEDTKIKRISKEVVGKHSAVMEITGEEAIPMAGNHMEICTFLGAEDERFEQVWKAIKRVIDSNSDQPSEAKRALVQRLTQLAQFDHMRFLDKMPLPLEGTFAWVLHHPTYSSWLGRSGISILRILGKAGCGKSMLSKYLLAHSKSQLDWIASGYFSFSATEGRQNLIQVYSSLLLQILDFATSLYPVIIEACSVRPKGDWDEKDWEALLEAALAMFPHRRVILVLDALDECDAFGSDVLETITRVCRKAPWCKVLVTSRPIEGKSEDDDVLNLNLDKESGLEGDVKLFVADRVRLLVKALPFVQPMKSEITKRLNERADGMFLLVEHIHRSLVNLKGTSRKNIRQVLDSLPKTLEDAYAQTFDRIEAEDRNFAKSVLICLLYAARPMTVSELTIAVAITEQTPDFLELTEDLALSVLYEINARIGPIIAVTNGSVSLIHASIKDFLLSTANRYSIGIAKPSVDESPGARPKENITQFCRKWYFIDKDEANSHLLSACMKYLDLCFQEWTIGCAASIWASQNASNDSVHSSTSIECEAFLSYVVESIPDHTRDLSPTSIQQRQRVKVFFNSDRFAWWRSCYWTLRDPSRVKDRPDPLGITCLLGLKLTVEDLLISRPIEEIIYNSTKHLELAIESGSYEIVKLLIDRGARVDGIIKEGHGRTLLSAAVWYGRIEIIKLLLETPSTLNIMNQETSGYTVIDIAVVASQQATVRWLHAQGASINLATDGEVRREFSTLHIAARSLRSEMIPMLLELGADMDERSKGGDLAFHLAAESGDVKALQLLKPREIDVKGANGDTAFLRAVAFLREEAMKYLLKEGANINARNNNGKFGSAVHRALGKSRKREEKQKVKGVVHYLLNLGFDVQNKEEVLYSFYSAAAEQDNEVVLSFLMNWPGRLSSMLRNPVHLERLWSFALDMYAFEVCIYLLQTAEIDVNTRDGAGATALHIAAAKENVALCQKLISSYHADIVIRDKSGKSPLHRAIHARSGDEALKIADLLTQRDKQIVNMVDNFDQTALHLAVEGGCLQIAKLLLERGATVDATDKIGRSPLLVCKTSALDLVTLLLEAGANPLRRPEQGGINFAMKAADANSEMALETIFRMRIRIEETDVLETVRSGAKSEFHVSSLLWYAYVNGNTELARDMLNIGLIQKSDKEAGLRWAVAKREDSVVHLLAPTLDEIFVKELFGTALATWLKSSANIVERTSAILFILRCGYANLNEYYSPHPARDSRLLKKRGSEFNPLKEAARRGELVFAKAMLETKARMPISKYILDDAFRSARNENHQEVARFLEEFRASQPRKDFEE</sequence>
<reference evidence="5 6" key="1">
    <citation type="submission" date="2016-05" db="EMBL/GenBank/DDBJ databases">
        <title>A degradative enzymes factory behind the ericoid mycorrhizal symbiosis.</title>
        <authorList>
            <consortium name="DOE Joint Genome Institute"/>
            <person name="Martino E."/>
            <person name="Morin E."/>
            <person name="Grelet G."/>
            <person name="Kuo A."/>
            <person name="Kohler A."/>
            <person name="Daghino S."/>
            <person name="Barry K."/>
            <person name="Choi C."/>
            <person name="Cichocki N."/>
            <person name="Clum A."/>
            <person name="Copeland A."/>
            <person name="Hainaut M."/>
            <person name="Haridas S."/>
            <person name="Labutti K."/>
            <person name="Lindquist E."/>
            <person name="Lipzen A."/>
            <person name="Khouja H.-R."/>
            <person name="Murat C."/>
            <person name="Ohm R."/>
            <person name="Olson A."/>
            <person name="Spatafora J."/>
            <person name="Veneault-Fourrey C."/>
            <person name="Henrissat B."/>
            <person name="Grigoriev I."/>
            <person name="Martin F."/>
            <person name="Perotto S."/>
        </authorList>
    </citation>
    <scope>NUCLEOTIDE SEQUENCE [LARGE SCALE GENOMIC DNA]</scope>
    <source>
        <strain evidence="5 6">UAMH 7357</strain>
    </source>
</reference>
<accession>A0A2J6PPF2</accession>
<evidence type="ECO:0000313" key="6">
    <source>
        <dbReference type="Proteomes" id="UP000235672"/>
    </source>
</evidence>
<evidence type="ECO:0000259" key="4">
    <source>
        <dbReference type="Pfam" id="PF24883"/>
    </source>
</evidence>
<protein>
    <submittedName>
        <fullName evidence="5">Ankyrin</fullName>
    </submittedName>
</protein>
<organism evidence="5 6">
    <name type="scientific">Hyaloscypha hepaticicola</name>
    <dbReference type="NCBI Taxonomy" id="2082293"/>
    <lineage>
        <taxon>Eukaryota</taxon>
        <taxon>Fungi</taxon>
        <taxon>Dikarya</taxon>
        <taxon>Ascomycota</taxon>
        <taxon>Pezizomycotina</taxon>
        <taxon>Leotiomycetes</taxon>
        <taxon>Helotiales</taxon>
        <taxon>Hyaloscyphaceae</taxon>
        <taxon>Hyaloscypha</taxon>
    </lineage>
</organism>
<dbReference type="Gene3D" id="3.40.50.300">
    <property type="entry name" value="P-loop containing nucleotide triphosphate hydrolases"/>
    <property type="match status" value="1"/>
</dbReference>
<dbReference type="SUPFAM" id="SSF48403">
    <property type="entry name" value="Ankyrin repeat"/>
    <property type="match status" value="2"/>
</dbReference>
<name>A0A2J6PPF2_9HELO</name>
<dbReference type="InterPro" id="IPR036770">
    <property type="entry name" value="Ankyrin_rpt-contain_sf"/>
</dbReference>
<feature type="repeat" description="ANK" evidence="3">
    <location>
        <begin position="877"/>
        <end position="909"/>
    </location>
</feature>
<feature type="repeat" description="ANK" evidence="3">
    <location>
        <begin position="842"/>
        <end position="870"/>
    </location>
</feature>
<feature type="repeat" description="ANK" evidence="3">
    <location>
        <begin position="949"/>
        <end position="981"/>
    </location>
</feature>
<dbReference type="Proteomes" id="UP000235672">
    <property type="component" value="Unassembled WGS sequence"/>
</dbReference>
<dbReference type="OrthoDB" id="3553497at2759"/>
<dbReference type="SUPFAM" id="SSF52540">
    <property type="entry name" value="P-loop containing nucleoside triphosphate hydrolases"/>
    <property type="match status" value="1"/>
</dbReference>
<evidence type="ECO:0000256" key="3">
    <source>
        <dbReference type="PROSITE-ProRule" id="PRU00023"/>
    </source>
</evidence>
<keyword evidence="6" id="KW-1185">Reference proteome</keyword>
<evidence type="ECO:0000313" key="5">
    <source>
        <dbReference type="EMBL" id="PMD15879.1"/>
    </source>
</evidence>
<dbReference type="Pfam" id="PF13857">
    <property type="entry name" value="Ank_5"/>
    <property type="match status" value="1"/>
</dbReference>
<dbReference type="InterPro" id="IPR002110">
    <property type="entry name" value="Ankyrin_rpt"/>
</dbReference>
<dbReference type="EMBL" id="KZ613510">
    <property type="protein sequence ID" value="PMD15879.1"/>
    <property type="molecule type" value="Genomic_DNA"/>
</dbReference>
<keyword evidence="2 3" id="KW-0040">ANK repeat</keyword>
<evidence type="ECO:0000256" key="2">
    <source>
        <dbReference type="ARBA" id="ARBA00023043"/>
    </source>
</evidence>
<dbReference type="Pfam" id="PF24883">
    <property type="entry name" value="NPHP3_N"/>
    <property type="match status" value="1"/>
</dbReference>
<dbReference type="SMART" id="SM00248">
    <property type="entry name" value="ANK"/>
    <property type="match status" value="12"/>
</dbReference>